<accession>A0A8J5YTB8</accession>
<dbReference type="EMBL" id="JAHUZN010000012">
    <property type="protein sequence ID" value="KAG8475909.1"/>
    <property type="molecule type" value="Genomic_DNA"/>
</dbReference>
<protein>
    <submittedName>
        <fullName evidence="2">Uncharacterized protein</fullName>
    </submittedName>
</protein>
<organism evidence="2 3">
    <name type="scientific">Gossypium anomalum</name>
    <dbReference type="NCBI Taxonomy" id="47600"/>
    <lineage>
        <taxon>Eukaryota</taxon>
        <taxon>Viridiplantae</taxon>
        <taxon>Streptophyta</taxon>
        <taxon>Embryophyta</taxon>
        <taxon>Tracheophyta</taxon>
        <taxon>Spermatophyta</taxon>
        <taxon>Magnoliopsida</taxon>
        <taxon>eudicotyledons</taxon>
        <taxon>Gunneridae</taxon>
        <taxon>Pentapetalae</taxon>
        <taxon>rosids</taxon>
        <taxon>malvids</taxon>
        <taxon>Malvales</taxon>
        <taxon>Malvaceae</taxon>
        <taxon>Malvoideae</taxon>
        <taxon>Gossypium</taxon>
    </lineage>
</organism>
<proteinExistence type="predicted"/>
<reference evidence="2 3" key="1">
    <citation type="journal article" date="2021" name="bioRxiv">
        <title>The Gossypium anomalum genome as a resource for cotton improvement and evolutionary analysis of hybrid incompatibility.</title>
        <authorList>
            <person name="Grover C.E."/>
            <person name="Yuan D."/>
            <person name="Arick M.A."/>
            <person name="Miller E.R."/>
            <person name="Hu G."/>
            <person name="Peterson D.G."/>
            <person name="Wendel J.F."/>
            <person name="Udall J.A."/>
        </authorList>
    </citation>
    <scope>NUCLEOTIDE SEQUENCE [LARGE SCALE GENOMIC DNA]</scope>
    <source>
        <strain evidence="2">JFW-Udall</strain>
        <tissue evidence="2">Leaf</tissue>
    </source>
</reference>
<gene>
    <name evidence="2" type="ORF">CXB51_032678</name>
</gene>
<comment type="caution">
    <text evidence="2">The sequence shown here is derived from an EMBL/GenBank/DDBJ whole genome shotgun (WGS) entry which is preliminary data.</text>
</comment>
<evidence type="ECO:0000313" key="2">
    <source>
        <dbReference type="EMBL" id="KAG8475909.1"/>
    </source>
</evidence>
<dbReference type="Proteomes" id="UP000701853">
    <property type="component" value="Chromosome 12"/>
</dbReference>
<name>A0A8J5YTB8_9ROSI</name>
<dbReference type="AlphaFoldDB" id="A0A8J5YTB8"/>
<sequence>MEALKSTGESNEPSPIFKANQRVQWNSGTSPSGPSSPLSSQHRSLPHPRNQNVDTFFLPLPTCEPPH</sequence>
<feature type="region of interest" description="Disordered" evidence="1">
    <location>
        <begin position="1"/>
        <end position="67"/>
    </location>
</feature>
<evidence type="ECO:0000313" key="3">
    <source>
        <dbReference type="Proteomes" id="UP000701853"/>
    </source>
</evidence>
<keyword evidence="3" id="KW-1185">Reference proteome</keyword>
<evidence type="ECO:0000256" key="1">
    <source>
        <dbReference type="SAM" id="MobiDB-lite"/>
    </source>
</evidence>
<feature type="compositionally biased region" description="Low complexity" evidence="1">
    <location>
        <begin position="27"/>
        <end position="43"/>
    </location>
</feature>